<name>A0A1N7LK10_9FLAO</name>
<organism evidence="1 2">
    <name type="scientific">Chryseobacterium gambrini</name>
    <dbReference type="NCBI Taxonomy" id="373672"/>
    <lineage>
        <taxon>Bacteria</taxon>
        <taxon>Pseudomonadati</taxon>
        <taxon>Bacteroidota</taxon>
        <taxon>Flavobacteriia</taxon>
        <taxon>Flavobacteriales</taxon>
        <taxon>Weeksellaceae</taxon>
        <taxon>Chryseobacterium group</taxon>
        <taxon>Chryseobacterium</taxon>
    </lineage>
</organism>
<evidence type="ECO:0000313" key="1">
    <source>
        <dbReference type="EMBL" id="SIS74147.1"/>
    </source>
</evidence>
<dbReference type="OrthoDB" id="1267256at2"/>
<accession>A0A1N7LK10</accession>
<dbReference type="PROSITE" id="PS51257">
    <property type="entry name" value="PROKAR_LIPOPROTEIN"/>
    <property type="match status" value="1"/>
</dbReference>
<evidence type="ECO:0008006" key="3">
    <source>
        <dbReference type="Google" id="ProtNLM"/>
    </source>
</evidence>
<evidence type="ECO:0000313" key="2">
    <source>
        <dbReference type="Proteomes" id="UP000185781"/>
    </source>
</evidence>
<gene>
    <name evidence="1" type="ORF">SAMN05421785_102290</name>
</gene>
<reference evidence="1 2" key="1">
    <citation type="submission" date="2017-01" db="EMBL/GenBank/DDBJ databases">
        <authorList>
            <person name="Mah S.A."/>
            <person name="Swanson W.J."/>
            <person name="Moy G.W."/>
            <person name="Vacquier V.D."/>
        </authorList>
    </citation>
    <scope>NUCLEOTIDE SEQUENCE [LARGE SCALE GENOMIC DNA]</scope>
    <source>
        <strain evidence="1 2">DSM 18014</strain>
    </source>
</reference>
<dbReference type="STRING" id="373672.SAMN05421785_102290"/>
<dbReference type="AlphaFoldDB" id="A0A1N7LK10"/>
<dbReference type="RefSeq" id="WP_076390756.1">
    <property type="nucleotide sequence ID" value="NZ_FTOV01000002.1"/>
</dbReference>
<proteinExistence type="predicted"/>
<dbReference type="Proteomes" id="UP000185781">
    <property type="component" value="Unassembled WGS sequence"/>
</dbReference>
<dbReference type="EMBL" id="FTOV01000002">
    <property type="protein sequence ID" value="SIS74147.1"/>
    <property type="molecule type" value="Genomic_DNA"/>
</dbReference>
<protein>
    <recommendedName>
        <fullName evidence="3">Lipoprotein</fullName>
    </recommendedName>
</protein>
<sequence>MKNKSILAASFFAVSLTLISCGEKPQNIEMGKEFKVYENPITVLKVEESKILRNDKDSTLLIAPNGKKYVYAEVKNPKNEMIFIKAFSKDSEVKYDDDLSLSDYKHDIDKGFTDDYFLVDDNSSIDKLVITDPSESQFVLTNPKITKSTTAISPEAQKIVDSFAKEINLLNAFAPYVKDGKDVLSITKDEGDLPVNRLSMKAEVNYFSPDGKLYIFKVTDIIKNIAKVYTTWENGKITSIVVKPHYRQ</sequence>